<reference evidence="1" key="1">
    <citation type="submission" date="2020-04" db="EMBL/GenBank/DDBJ databases">
        <authorList>
            <person name="Alioto T."/>
            <person name="Alioto T."/>
            <person name="Gomez Garrido J."/>
        </authorList>
    </citation>
    <scope>NUCLEOTIDE SEQUENCE</scope>
    <source>
        <strain evidence="1">A484AB</strain>
    </source>
</reference>
<proteinExistence type="predicted"/>
<accession>A0A6S7IX05</accession>
<dbReference type="AlphaFoldDB" id="A0A6S7IX05"/>
<dbReference type="Gene3D" id="3.60.10.10">
    <property type="entry name" value="Endonuclease/exonuclease/phosphatase"/>
    <property type="match status" value="1"/>
</dbReference>
<protein>
    <submittedName>
        <fullName evidence="1">Uncharacterized protein</fullName>
    </submittedName>
</protein>
<gene>
    <name evidence="1" type="ORF">PACLA_8A028547</name>
</gene>
<evidence type="ECO:0000313" key="2">
    <source>
        <dbReference type="Proteomes" id="UP001152795"/>
    </source>
</evidence>
<sequence>MPKEQKDFFGTLRQYQPGDQNLLLAGDFNCIENLDLDKHGGNPNSGNIGIEELENFIKDNNLVDTWRDTHEQDGIFTWSNKDFSIQTRLDQWYTPKNLLAASSVRACPYSDHSLDEIVVTPNKGARGKGTWKMNVSILKDKSFQRDIQAFHQFWRGEKDKFPSILEWWDAAKIHYKGIAVKHAVRKSRTQQKKEDIN</sequence>
<organism evidence="1 2">
    <name type="scientific">Paramuricea clavata</name>
    <name type="common">Red gorgonian</name>
    <name type="synonym">Violescent sea-whip</name>
    <dbReference type="NCBI Taxonomy" id="317549"/>
    <lineage>
        <taxon>Eukaryota</taxon>
        <taxon>Metazoa</taxon>
        <taxon>Cnidaria</taxon>
        <taxon>Anthozoa</taxon>
        <taxon>Octocorallia</taxon>
        <taxon>Malacalcyonacea</taxon>
        <taxon>Plexauridae</taxon>
        <taxon>Paramuricea</taxon>
    </lineage>
</organism>
<dbReference type="OrthoDB" id="5974783at2759"/>
<dbReference type="Proteomes" id="UP001152795">
    <property type="component" value="Unassembled WGS sequence"/>
</dbReference>
<dbReference type="EMBL" id="CACRXK020012755">
    <property type="protein sequence ID" value="CAB4023936.1"/>
    <property type="molecule type" value="Genomic_DNA"/>
</dbReference>
<evidence type="ECO:0000313" key="1">
    <source>
        <dbReference type="EMBL" id="CAB4023936.1"/>
    </source>
</evidence>
<dbReference type="SUPFAM" id="SSF56219">
    <property type="entry name" value="DNase I-like"/>
    <property type="match status" value="1"/>
</dbReference>
<name>A0A6S7IX05_PARCT</name>
<comment type="caution">
    <text evidence="1">The sequence shown here is derived from an EMBL/GenBank/DDBJ whole genome shotgun (WGS) entry which is preliminary data.</text>
</comment>
<dbReference type="InterPro" id="IPR036691">
    <property type="entry name" value="Endo/exonu/phosph_ase_sf"/>
</dbReference>
<keyword evidence="2" id="KW-1185">Reference proteome</keyword>